<evidence type="ECO:0000313" key="1">
    <source>
        <dbReference type="EMBL" id="BAB86185.1"/>
    </source>
</evidence>
<name>Q8RZI2_ORYSJ</name>
<proteinExistence type="predicted"/>
<organism evidence="1">
    <name type="scientific">Oryza sativa subsp. japonica</name>
    <name type="common">Rice</name>
    <dbReference type="NCBI Taxonomy" id="39947"/>
    <lineage>
        <taxon>Eukaryota</taxon>
        <taxon>Viridiplantae</taxon>
        <taxon>Streptophyta</taxon>
        <taxon>Embryophyta</taxon>
        <taxon>Tracheophyta</taxon>
        <taxon>Spermatophyta</taxon>
        <taxon>Magnoliopsida</taxon>
        <taxon>Liliopsida</taxon>
        <taxon>Poales</taxon>
        <taxon>Poaceae</taxon>
        <taxon>BOP clade</taxon>
        <taxon>Oryzoideae</taxon>
        <taxon>Oryzeae</taxon>
        <taxon>Oryzinae</taxon>
        <taxon>Oryza</taxon>
        <taxon>Oryza sativa</taxon>
    </lineage>
</organism>
<sequence length="100" mass="11644">MTVQNMRMLNSSAVFRQQNCFSSASQQQQCSEVEAFLAGTAMVSRPRKINQNQGHAKFRSINSTILEPWTAETDQKKWMHSMWMGKKKRIYNKTDRSVQK</sequence>
<protein>
    <submittedName>
        <fullName evidence="1">OJ1485_B09.14 protein</fullName>
    </submittedName>
</protein>
<dbReference type="EMBL" id="AP003707">
    <property type="protein sequence ID" value="BAB86185.1"/>
    <property type="molecule type" value="Genomic_DNA"/>
</dbReference>
<gene>
    <name evidence="1" type="primary">OJ1485_B09.14</name>
</gene>
<accession>Q8RZI2</accession>
<reference evidence="1" key="1">
    <citation type="journal article" date="2002" name="Nature">
        <title>The genome sequence and structure of rice chromosome 1.</title>
        <authorList>
            <person name="Sasaki T."/>
            <person name="Matsumoto T."/>
            <person name="Yamamoto K."/>
            <person name="Sakata K."/>
            <person name="Baba T."/>
            <person name="Katayose Y."/>
            <person name="Wu J."/>
            <person name="Niimura Y."/>
            <person name="Cheng Z."/>
            <person name="Nagamura Y."/>
            <person name="Antonio B.A."/>
            <person name="Kanamori H."/>
            <person name="Hosokawa S."/>
            <person name="Masukawa M."/>
            <person name="Arikawa K."/>
            <person name="Chiden Y."/>
            <person name="Hayashi M."/>
            <person name="Okamoto M."/>
            <person name="Ando T."/>
            <person name="Aoki H."/>
            <person name="Arita K."/>
            <person name="Hamada M."/>
            <person name="Harada C."/>
            <person name="Hijishita S."/>
            <person name="Honda M."/>
            <person name="Ichikawa Y."/>
            <person name="Idonuma A."/>
            <person name="Iijima M."/>
            <person name="Ikeda M."/>
            <person name="Ikeno M."/>
            <person name="Itoh S."/>
            <person name="Itoh T."/>
            <person name="Itoh Y."/>
            <person name="Itoh Y."/>
            <person name="Iwabuchi A."/>
            <person name="Kamiya K."/>
            <person name="Karasawa W."/>
            <person name="Katagiri S."/>
            <person name="Kikuta A."/>
            <person name="Kobayashi N."/>
            <person name="Kono I."/>
            <person name="Machita K."/>
            <person name="Maehara T."/>
            <person name="Mizuno H."/>
            <person name="Mizubayashi T."/>
            <person name="Mukai Y."/>
            <person name="Nagasaki H."/>
            <person name="Nakashima M."/>
            <person name="Nakama Y."/>
            <person name="Nakamichi Y."/>
            <person name="Nakamura M."/>
            <person name="Namiki N."/>
            <person name="Negishi M."/>
            <person name="Ohta I."/>
            <person name="Ono N."/>
            <person name="Saji S."/>
            <person name="Sakai K."/>
            <person name="Shibata M."/>
            <person name="Shimokawa T."/>
            <person name="Shomura A."/>
            <person name="Song J."/>
            <person name="Takazaki Y."/>
            <person name="Terasawa K."/>
            <person name="Tsuji K."/>
            <person name="Waki K."/>
            <person name="Yamagata H."/>
            <person name="Yamane H."/>
            <person name="Yoshiki S."/>
            <person name="Yoshihara R."/>
            <person name="Yukawa K."/>
            <person name="Zhong H."/>
            <person name="Iwama H."/>
            <person name="Endo T."/>
            <person name="Ito H."/>
            <person name="Hahn J.H."/>
            <person name="Kim H.I."/>
            <person name="Eun M.Y."/>
            <person name="Yano M."/>
            <person name="Jiang J."/>
            <person name="Gojobori T."/>
        </authorList>
    </citation>
    <scope>NUCLEOTIDE SEQUENCE</scope>
</reference>
<dbReference type="AlphaFoldDB" id="Q8RZI2"/>